<accession>A0A7W4Z1W7</accession>
<dbReference type="Pfam" id="PF13459">
    <property type="entry name" value="Fer4_15"/>
    <property type="match status" value="1"/>
</dbReference>
<keyword evidence="9" id="KW-1185">Reference proteome</keyword>
<dbReference type="Gene3D" id="3.30.70.20">
    <property type="match status" value="1"/>
</dbReference>
<organism evidence="8 9">
    <name type="scientific">Nocardioides soli</name>
    <dbReference type="NCBI Taxonomy" id="1036020"/>
    <lineage>
        <taxon>Bacteria</taxon>
        <taxon>Bacillati</taxon>
        <taxon>Actinomycetota</taxon>
        <taxon>Actinomycetes</taxon>
        <taxon>Propionibacteriales</taxon>
        <taxon>Nocardioidaceae</taxon>
        <taxon>Nocardioides</taxon>
    </lineage>
</organism>
<keyword evidence="7" id="KW-0003">3Fe-4S</keyword>
<keyword evidence="3" id="KW-0479">Metal-binding</keyword>
<evidence type="ECO:0000256" key="2">
    <source>
        <dbReference type="ARBA" id="ARBA00022448"/>
    </source>
</evidence>
<dbReference type="InterPro" id="IPR051269">
    <property type="entry name" value="Fe-S_cluster_ET"/>
</dbReference>
<comment type="cofactor">
    <cofactor evidence="1">
        <name>[3Fe-4S] cluster</name>
        <dbReference type="ChEBI" id="CHEBI:21137"/>
    </cofactor>
</comment>
<dbReference type="PANTHER" id="PTHR36923:SF3">
    <property type="entry name" value="FERREDOXIN"/>
    <property type="match status" value="1"/>
</dbReference>
<dbReference type="RefSeq" id="WP_183592092.1">
    <property type="nucleotide sequence ID" value="NZ_JACHWR010000001.1"/>
</dbReference>
<dbReference type="SUPFAM" id="SSF54862">
    <property type="entry name" value="4Fe-4S ferredoxins"/>
    <property type="match status" value="1"/>
</dbReference>
<dbReference type="PANTHER" id="PTHR36923">
    <property type="entry name" value="FERREDOXIN"/>
    <property type="match status" value="1"/>
</dbReference>
<evidence type="ECO:0000256" key="3">
    <source>
        <dbReference type="ARBA" id="ARBA00022723"/>
    </source>
</evidence>
<keyword evidence="2" id="KW-0813">Transport</keyword>
<gene>
    <name evidence="8" type="ORF">FHU40_002087</name>
</gene>
<name>A0A7W4Z1W7_9ACTN</name>
<evidence type="ECO:0000256" key="4">
    <source>
        <dbReference type="ARBA" id="ARBA00022982"/>
    </source>
</evidence>
<evidence type="ECO:0000256" key="6">
    <source>
        <dbReference type="ARBA" id="ARBA00023014"/>
    </source>
</evidence>
<keyword evidence="5" id="KW-0408">Iron</keyword>
<evidence type="ECO:0000256" key="1">
    <source>
        <dbReference type="ARBA" id="ARBA00001927"/>
    </source>
</evidence>
<evidence type="ECO:0000256" key="7">
    <source>
        <dbReference type="ARBA" id="ARBA00023291"/>
    </source>
</evidence>
<evidence type="ECO:0000313" key="9">
    <source>
        <dbReference type="Proteomes" id="UP000589626"/>
    </source>
</evidence>
<sequence length="68" mass="7353">MSNPQHLVVDVPACKGHGLCFFGWPDLFDLDDDGIAVPLLDEVPEGQLDEVRKAIAACPERAIALRPA</sequence>
<evidence type="ECO:0000313" key="8">
    <source>
        <dbReference type="EMBL" id="MBB3042286.1"/>
    </source>
</evidence>
<dbReference type="AlphaFoldDB" id="A0A7W4Z1W7"/>
<dbReference type="GO" id="GO:0046872">
    <property type="term" value="F:metal ion binding"/>
    <property type="evidence" value="ECO:0007669"/>
    <property type="project" value="UniProtKB-KW"/>
</dbReference>
<reference evidence="8 9" key="1">
    <citation type="submission" date="2020-08" db="EMBL/GenBank/DDBJ databases">
        <title>Sequencing the genomes of 1000 actinobacteria strains.</title>
        <authorList>
            <person name="Klenk H.-P."/>
        </authorList>
    </citation>
    <scope>NUCLEOTIDE SEQUENCE [LARGE SCALE GENOMIC DNA]</scope>
    <source>
        <strain evidence="8 9">DSM 105498</strain>
    </source>
</reference>
<dbReference type="Proteomes" id="UP000589626">
    <property type="component" value="Unassembled WGS sequence"/>
</dbReference>
<proteinExistence type="predicted"/>
<comment type="caution">
    <text evidence="8">The sequence shown here is derived from an EMBL/GenBank/DDBJ whole genome shotgun (WGS) entry which is preliminary data.</text>
</comment>
<keyword evidence="4" id="KW-0249">Electron transport</keyword>
<evidence type="ECO:0000256" key="5">
    <source>
        <dbReference type="ARBA" id="ARBA00023004"/>
    </source>
</evidence>
<keyword evidence="6" id="KW-0411">Iron-sulfur</keyword>
<dbReference type="EMBL" id="JACHWR010000001">
    <property type="protein sequence ID" value="MBB3042286.1"/>
    <property type="molecule type" value="Genomic_DNA"/>
</dbReference>
<protein>
    <submittedName>
        <fullName evidence="8">Ferredoxin</fullName>
    </submittedName>
</protein>
<dbReference type="GO" id="GO:0051538">
    <property type="term" value="F:3 iron, 4 sulfur cluster binding"/>
    <property type="evidence" value="ECO:0007669"/>
    <property type="project" value="UniProtKB-KW"/>
</dbReference>